<proteinExistence type="inferred from homology"/>
<sequence>MQINQLKPIHKKKGKRRIGRGGKRGTYSGRGLKGQKSRAGRRMEPAIRQFIKKYPKLKGYRSLRVLSRESSVNLKDIEKSFRAGETINPRILAEKKLVRRIKGRTPKIKILGSGEIKKKFVFENCSFSKKSREKIEESGSEIK</sequence>
<dbReference type="GO" id="GO:0003735">
    <property type="term" value="F:structural constituent of ribosome"/>
    <property type="evidence" value="ECO:0007669"/>
    <property type="project" value="InterPro"/>
</dbReference>
<dbReference type="PANTHER" id="PTHR12934:SF11">
    <property type="entry name" value="LARGE RIBOSOMAL SUBUNIT PROTEIN UL15M"/>
    <property type="match status" value="1"/>
</dbReference>
<protein>
    <recommendedName>
        <fullName evidence="4">Large ribosomal subunit protein uL15</fullName>
    </recommendedName>
</protein>
<dbReference type="GO" id="GO:0022625">
    <property type="term" value="C:cytosolic large ribosomal subunit"/>
    <property type="evidence" value="ECO:0007669"/>
    <property type="project" value="TreeGrafter"/>
</dbReference>
<dbReference type="GO" id="GO:0006412">
    <property type="term" value="P:translation"/>
    <property type="evidence" value="ECO:0007669"/>
    <property type="project" value="UniProtKB-UniRule"/>
</dbReference>
<dbReference type="InterPro" id="IPR030878">
    <property type="entry name" value="Ribosomal_uL15"/>
</dbReference>
<reference evidence="7 8" key="1">
    <citation type="journal article" date="2016" name="Nat. Commun.">
        <title>Thousands of microbial genomes shed light on interconnected biogeochemical processes in an aquifer system.</title>
        <authorList>
            <person name="Anantharaman K."/>
            <person name="Brown C.T."/>
            <person name="Hug L.A."/>
            <person name="Sharon I."/>
            <person name="Castelle C.J."/>
            <person name="Probst A.J."/>
            <person name="Thomas B.C."/>
            <person name="Singh A."/>
            <person name="Wilkins M.J."/>
            <person name="Karaoz U."/>
            <person name="Brodie E.L."/>
            <person name="Williams K.H."/>
            <person name="Hubbard S.S."/>
            <person name="Banfield J.F."/>
        </authorList>
    </citation>
    <scope>NUCLEOTIDE SEQUENCE [LARGE SCALE GENOMIC DNA]</scope>
</reference>
<dbReference type="Proteomes" id="UP000176326">
    <property type="component" value="Unassembled WGS sequence"/>
</dbReference>
<evidence type="ECO:0000259" key="6">
    <source>
        <dbReference type="Pfam" id="PF00828"/>
    </source>
</evidence>
<name>A0A1G2EM99_9BACT</name>
<dbReference type="Gene3D" id="3.100.10.10">
    <property type="match status" value="1"/>
</dbReference>
<organism evidence="7 8">
    <name type="scientific">Candidatus Nealsonbacteria bacterium RIFOXYC1_FULL_40_7</name>
    <dbReference type="NCBI Taxonomy" id="1801678"/>
    <lineage>
        <taxon>Bacteria</taxon>
        <taxon>Candidatus Nealsoniibacteriota</taxon>
    </lineage>
</organism>
<comment type="similarity">
    <text evidence="1 4">Belongs to the universal ribosomal protein uL15 family.</text>
</comment>
<dbReference type="EMBL" id="MHMN01000057">
    <property type="protein sequence ID" value="OGZ26672.1"/>
    <property type="molecule type" value="Genomic_DNA"/>
</dbReference>
<dbReference type="HAMAP" id="MF_01341">
    <property type="entry name" value="Ribosomal_uL15"/>
    <property type="match status" value="1"/>
</dbReference>
<dbReference type="PANTHER" id="PTHR12934">
    <property type="entry name" value="50S RIBOSOMAL PROTEIN L15"/>
    <property type="match status" value="1"/>
</dbReference>
<dbReference type="InterPro" id="IPR021131">
    <property type="entry name" value="Ribosomal_uL15/eL18"/>
</dbReference>
<dbReference type="SUPFAM" id="SSF52080">
    <property type="entry name" value="Ribosomal proteins L15p and L18e"/>
    <property type="match status" value="1"/>
</dbReference>
<evidence type="ECO:0000256" key="2">
    <source>
        <dbReference type="ARBA" id="ARBA00022980"/>
    </source>
</evidence>
<comment type="caution">
    <text evidence="7">The sequence shown here is derived from an EMBL/GenBank/DDBJ whole genome shotgun (WGS) entry which is preliminary data.</text>
</comment>
<keyword evidence="2 4" id="KW-0689">Ribosomal protein</keyword>
<evidence type="ECO:0000256" key="1">
    <source>
        <dbReference type="ARBA" id="ARBA00007320"/>
    </source>
</evidence>
<gene>
    <name evidence="4" type="primary">rplO</name>
    <name evidence="7" type="ORF">A2427_04315</name>
</gene>
<keyword evidence="4" id="KW-0699">rRNA-binding</keyword>
<dbReference type="InterPro" id="IPR036227">
    <property type="entry name" value="Ribosomal_uL15/eL18_sf"/>
</dbReference>
<feature type="domain" description="Large ribosomal subunit protein uL15/eL18" evidence="6">
    <location>
        <begin position="72"/>
        <end position="142"/>
    </location>
</feature>
<accession>A0A1G2EM99</accession>
<keyword evidence="3 4" id="KW-0687">Ribonucleoprotein</keyword>
<dbReference type="GO" id="GO:0019843">
    <property type="term" value="F:rRNA binding"/>
    <property type="evidence" value="ECO:0007669"/>
    <property type="project" value="UniProtKB-UniRule"/>
</dbReference>
<dbReference type="InterPro" id="IPR005749">
    <property type="entry name" value="Ribosomal_uL15_bac-type"/>
</dbReference>
<evidence type="ECO:0000313" key="7">
    <source>
        <dbReference type="EMBL" id="OGZ26672.1"/>
    </source>
</evidence>
<feature type="region of interest" description="Disordered" evidence="5">
    <location>
        <begin position="1"/>
        <end position="43"/>
    </location>
</feature>
<evidence type="ECO:0000313" key="8">
    <source>
        <dbReference type="Proteomes" id="UP000176326"/>
    </source>
</evidence>
<comment type="function">
    <text evidence="4">Binds to the 23S rRNA.</text>
</comment>
<evidence type="ECO:0000256" key="3">
    <source>
        <dbReference type="ARBA" id="ARBA00023274"/>
    </source>
</evidence>
<dbReference type="AlphaFoldDB" id="A0A1G2EM99"/>
<keyword evidence="4" id="KW-0694">RNA-binding</keyword>
<evidence type="ECO:0000256" key="5">
    <source>
        <dbReference type="SAM" id="MobiDB-lite"/>
    </source>
</evidence>
<dbReference type="Pfam" id="PF00828">
    <property type="entry name" value="Ribosomal_L27A"/>
    <property type="match status" value="1"/>
</dbReference>
<feature type="compositionally biased region" description="Basic residues" evidence="5">
    <location>
        <begin position="8"/>
        <end position="23"/>
    </location>
</feature>
<comment type="subunit">
    <text evidence="4">Part of the 50S ribosomal subunit.</text>
</comment>
<evidence type="ECO:0000256" key="4">
    <source>
        <dbReference type="HAMAP-Rule" id="MF_01341"/>
    </source>
</evidence>